<evidence type="ECO:0000256" key="1">
    <source>
        <dbReference type="SAM" id="MobiDB-lite"/>
    </source>
</evidence>
<feature type="region of interest" description="Disordered" evidence="1">
    <location>
        <begin position="55"/>
        <end position="92"/>
    </location>
</feature>
<evidence type="ECO:0000256" key="2">
    <source>
        <dbReference type="SAM" id="Phobius"/>
    </source>
</evidence>
<feature type="region of interest" description="Disordered" evidence="1">
    <location>
        <begin position="1"/>
        <end position="25"/>
    </location>
</feature>
<dbReference type="EMBL" id="AP035881">
    <property type="protein sequence ID" value="BFP48748.1"/>
    <property type="molecule type" value="Genomic_DNA"/>
</dbReference>
<gene>
    <name evidence="3" type="ORF">KCMC57_51160</name>
</gene>
<feature type="compositionally biased region" description="Low complexity" evidence="1">
    <location>
        <begin position="59"/>
        <end position="92"/>
    </location>
</feature>
<dbReference type="AlphaFoldDB" id="A0AB33K0K3"/>
<keyword evidence="2" id="KW-1133">Transmembrane helix</keyword>
<evidence type="ECO:0000313" key="3">
    <source>
        <dbReference type="EMBL" id="BFP48748.1"/>
    </source>
</evidence>
<organism evidence="3">
    <name type="scientific">Kitasatospora sp. CMC57</name>
    <dbReference type="NCBI Taxonomy" id="3231513"/>
    <lineage>
        <taxon>Bacteria</taxon>
        <taxon>Bacillati</taxon>
        <taxon>Actinomycetota</taxon>
        <taxon>Actinomycetes</taxon>
        <taxon>Kitasatosporales</taxon>
        <taxon>Streptomycetaceae</taxon>
        <taxon>Kitasatospora</taxon>
    </lineage>
</organism>
<dbReference type="RefSeq" id="WP_407990935.1">
    <property type="nucleotide sequence ID" value="NZ_AP035881.2"/>
</dbReference>
<name>A0AB33K0K3_9ACTN</name>
<sequence>MQQPPPPYGDPVGSPTGFAPPEPHHRSPVMVWGVVAAVVSAAAGVASAAAAFMGGGSQPSATPPVSTSVVASAPAPESAAGPASTSPKPVPAPAAAKVRWTGKIVLGLWGVDLNQVPPVLGADDLSFLRPSAGRTNSGMEVKGTVALWTDSAEPTAQGCLDLLQTQRHDRVDVVAGDRVCVVNESSPIALLAVTKTHPSQGSYGELDADLTVWDLKMKR</sequence>
<reference evidence="3" key="1">
    <citation type="submission" date="2024-07" db="EMBL/GenBank/DDBJ databases">
        <title>Complete genome sequences of cellulolytic bacteria, Kitasatospora sp. CMC57 and Streptomyces sp. CMC78, isolated from Japanese agricultural soil.</title>
        <authorList>
            <person name="Hashimoto T."/>
            <person name="Ito M."/>
            <person name="Iwamoto M."/>
            <person name="Fukahori D."/>
            <person name="Shoda T."/>
            <person name="Sakoda M."/>
            <person name="Morohoshi T."/>
            <person name="Mitsuboshi M."/>
            <person name="Nishizawa T."/>
        </authorList>
    </citation>
    <scope>NUCLEOTIDE SEQUENCE</scope>
    <source>
        <strain evidence="3">CMC57</strain>
    </source>
</reference>
<keyword evidence="2" id="KW-0472">Membrane</keyword>
<protein>
    <recommendedName>
        <fullName evidence="4">Serine/threonine protein kinase</fullName>
    </recommendedName>
</protein>
<feature type="transmembrane region" description="Helical" evidence="2">
    <location>
        <begin position="29"/>
        <end position="52"/>
    </location>
</feature>
<evidence type="ECO:0008006" key="4">
    <source>
        <dbReference type="Google" id="ProtNLM"/>
    </source>
</evidence>
<keyword evidence="2" id="KW-0812">Transmembrane</keyword>
<accession>A0AB33K0K3</accession>
<proteinExistence type="predicted"/>